<dbReference type="VEuPathDB" id="MicrosporidiaDB:ECANGB1_1223"/>
<keyword evidence="2" id="KW-1185">Reference proteome</keyword>
<accession>A0A1Y1S6N6</accession>
<evidence type="ECO:0000313" key="2">
    <source>
        <dbReference type="Proteomes" id="UP000192639"/>
    </source>
</evidence>
<name>A0A1Y1S6N6_9MICR</name>
<reference evidence="1 2" key="1">
    <citation type="journal article" date="2017" name="Environ. Microbiol.">
        <title>Decay of the glycolytic pathway and adaptation to intranuclear parasitism within Enterocytozoonidae microsporidia.</title>
        <authorList>
            <person name="Wiredu Boakye D."/>
            <person name="Jaroenlak P."/>
            <person name="Prachumwat A."/>
            <person name="Williams T.A."/>
            <person name="Bateman K.S."/>
            <person name="Itsathitphaisarn O."/>
            <person name="Sritunyalucksana K."/>
            <person name="Paszkiewicz K.H."/>
            <person name="Moore K.A."/>
            <person name="Stentiford G.D."/>
            <person name="Williams B.A."/>
        </authorList>
    </citation>
    <scope>NUCLEOTIDE SEQUENCE [LARGE SCALE GENOMIC DNA]</scope>
    <source>
        <strain evidence="1 2">GB1</strain>
    </source>
</reference>
<dbReference type="EMBL" id="LWDP01000034">
    <property type="protein sequence ID" value="ORD94051.1"/>
    <property type="molecule type" value="Genomic_DNA"/>
</dbReference>
<protein>
    <submittedName>
        <fullName evidence="1">Uncharacterized protein</fullName>
    </submittedName>
</protein>
<dbReference type="AlphaFoldDB" id="A0A1Y1S6N6"/>
<gene>
    <name evidence="1" type="ORF">ECANGB1_1223</name>
</gene>
<dbReference type="Proteomes" id="UP000192639">
    <property type="component" value="Unassembled WGS sequence"/>
</dbReference>
<comment type="caution">
    <text evidence="1">The sequence shown here is derived from an EMBL/GenBank/DDBJ whole genome shotgun (WGS) entry which is preliminary data.</text>
</comment>
<sequence length="99" mass="11364">MGTGAHLRIWPQLLHKPSTIIYSTLYVNDASPLSIRYHFVLESPELGVVEIRMRQPGGEENQNLGEEDGTEPVDELLIQLRDWDIKQCHHIHKCHNQAV</sequence>
<proteinExistence type="predicted"/>
<evidence type="ECO:0000313" key="1">
    <source>
        <dbReference type="EMBL" id="ORD94051.1"/>
    </source>
</evidence>
<organism evidence="1 2">
    <name type="scientific">Enterospora canceri</name>
    <dbReference type="NCBI Taxonomy" id="1081671"/>
    <lineage>
        <taxon>Eukaryota</taxon>
        <taxon>Fungi</taxon>
        <taxon>Fungi incertae sedis</taxon>
        <taxon>Microsporidia</taxon>
        <taxon>Enterocytozoonidae</taxon>
        <taxon>Enterospora</taxon>
    </lineage>
</organism>